<organism evidence="8 9">
    <name type="scientific">Borreliella spielmanii</name>
    <dbReference type="NCBI Taxonomy" id="88916"/>
    <lineage>
        <taxon>Bacteria</taxon>
        <taxon>Pseudomonadati</taxon>
        <taxon>Spirochaetota</taxon>
        <taxon>Spirochaetia</taxon>
        <taxon>Spirochaetales</taxon>
        <taxon>Borreliaceae</taxon>
        <taxon>Borreliella</taxon>
    </lineage>
</organism>
<dbReference type="Pfam" id="PF02540">
    <property type="entry name" value="NAD_synthase"/>
    <property type="match status" value="1"/>
</dbReference>
<dbReference type="CDD" id="cd00553">
    <property type="entry name" value="NAD_synthase"/>
    <property type="match status" value="1"/>
</dbReference>
<protein>
    <recommendedName>
        <fullName evidence="5">Glutamine-dependent NAD(+) synthetase</fullName>
        <ecNumber evidence="5">6.3.5.1</ecNumber>
    </recommendedName>
    <alternativeName>
        <fullName evidence="5">NAD(+) synthase [glutamine-hydrolyzing]</fullName>
    </alternativeName>
</protein>
<dbReference type="InterPro" id="IPR014445">
    <property type="entry name" value="Gln-dep_NAD_synthase"/>
</dbReference>
<accession>A0ABR6P5N4</accession>
<dbReference type="SUPFAM" id="SSF52402">
    <property type="entry name" value="Adenine nucleotide alpha hydrolases-like"/>
    <property type="match status" value="1"/>
</dbReference>
<keyword evidence="2 5" id="KW-0547">Nucleotide-binding</keyword>
<evidence type="ECO:0000256" key="4">
    <source>
        <dbReference type="ARBA" id="ARBA00023027"/>
    </source>
</evidence>
<dbReference type="RefSeq" id="WP_183223494.1">
    <property type="nucleotide sequence ID" value="NZ_JACHFA010000001.1"/>
</dbReference>
<sequence>MKISIAQTKYRVLDFDKCVDDFKINYNEALLRGSDVLVFPFMFLGYTRCGELFGYSKYSQNICKCIDFMRERVNDSTLIVFGYSVYKDGKFVDIISVISNHEVILTVTQCNSPEFFTYKDNVFAVLNFEDDLLFKESSPKFGENLKKARYLIIPSKSYFTKEKNNLRLKLFERVAIENELDVIYSNFYGVEDSAVYDGHSFFINSSGKLKQAKGFEFDFISNDAFQDLKFDTCNELFEKIILAISLVLREYVGFLGFSKVHLGVSGGIDSALVACLACFALGAENVVGISMPSKFSSEGSISDAKELSRKLGFKLIEMPIKDLFEVSSRSFENHFDVKGVTGENLQARLRGLLLMSYSNSQNSLLLNTGNKSEIAVGYCTLYGDTCGGLALIGDLFKTEVYDLAKYINAKFDQCIIPVNIILKEPSAELRFDQKDSDSLPKYEVLDIILNRYLIDNESIDSIYLHFEKGIVDKVLNLYFKNEYKRRQGAPIVKVSKKTFGFELSIPILNNMVNMV</sequence>
<dbReference type="Gene3D" id="3.60.110.10">
    <property type="entry name" value="Carbon-nitrogen hydrolase"/>
    <property type="match status" value="1"/>
</dbReference>
<feature type="domain" description="NAD/GMP synthase" evidence="7">
    <location>
        <begin position="243"/>
        <end position="487"/>
    </location>
</feature>
<keyword evidence="9" id="KW-1185">Reference proteome</keyword>
<evidence type="ECO:0000256" key="6">
    <source>
        <dbReference type="RuleBase" id="RU003811"/>
    </source>
</evidence>
<keyword evidence="1 5" id="KW-0436">Ligase</keyword>
<dbReference type="Proteomes" id="UP000566276">
    <property type="component" value="Unassembled WGS sequence"/>
</dbReference>
<comment type="catalytic activity">
    <reaction evidence="5">
        <text>deamido-NAD(+) + L-glutamine + ATP + H2O = L-glutamate + AMP + diphosphate + NAD(+) + H(+)</text>
        <dbReference type="Rhea" id="RHEA:24384"/>
        <dbReference type="ChEBI" id="CHEBI:15377"/>
        <dbReference type="ChEBI" id="CHEBI:15378"/>
        <dbReference type="ChEBI" id="CHEBI:29985"/>
        <dbReference type="ChEBI" id="CHEBI:30616"/>
        <dbReference type="ChEBI" id="CHEBI:33019"/>
        <dbReference type="ChEBI" id="CHEBI:57540"/>
        <dbReference type="ChEBI" id="CHEBI:58359"/>
        <dbReference type="ChEBI" id="CHEBI:58437"/>
        <dbReference type="ChEBI" id="CHEBI:456215"/>
        <dbReference type="EC" id="6.3.5.1"/>
    </reaction>
</comment>
<evidence type="ECO:0000259" key="7">
    <source>
        <dbReference type="Pfam" id="PF02540"/>
    </source>
</evidence>
<dbReference type="EC" id="6.3.5.1" evidence="5"/>
<dbReference type="Gene3D" id="3.40.50.620">
    <property type="entry name" value="HUPs"/>
    <property type="match status" value="1"/>
</dbReference>
<proteinExistence type="inferred from homology"/>
<evidence type="ECO:0000256" key="1">
    <source>
        <dbReference type="ARBA" id="ARBA00022598"/>
    </source>
</evidence>
<evidence type="ECO:0000256" key="5">
    <source>
        <dbReference type="PIRNR" id="PIRNR006630"/>
    </source>
</evidence>
<evidence type="ECO:0000313" key="8">
    <source>
        <dbReference type="EMBL" id="MBB6031351.1"/>
    </source>
</evidence>
<dbReference type="InterPro" id="IPR003694">
    <property type="entry name" value="NAD_synthase"/>
</dbReference>
<evidence type="ECO:0000313" key="9">
    <source>
        <dbReference type="Proteomes" id="UP000566276"/>
    </source>
</evidence>
<comment type="caution">
    <text evidence="8">The sequence shown here is derived from an EMBL/GenBank/DDBJ whole genome shotgun (WGS) entry which is preliminary data.</text>
</comment>
<dbReference type="InterPro" id="IPR022310">
    <property type="entry name" value="NAD/GMP_synthase"/>
</dbReference>
<dbReference type="NCBIfam" id="TIGR00552">
    <property type="entry name" value="nadE"/>
    <property type="match status" value="1"/>
</dbReference>
<gene>
    <name evidence="8" type="ORF">HNR35_000315</name>
</gene>
<keyword evidence="4 5" id="KW-0520">NAD</keyword>
<dbReference type="SUPFAM" id="SSF56317">
    <property type="entry name" value="Carbon-nitrogen hydrolase"/>
    <property type="match status" value="1"/>
</dbReference>
<dbReference type="InterPro" id="IPR014729">
    <property type="entry name" value="Rossmann-like_a/b/a_fold"/>
</dbReference>
<keyword evidence="3 5" id="KW-0067">ATP-binding</keyword>
<dbReference type="EMBL" id="JACHFA010000001">
    <property type="protein sequence ID" value="MBB6031351.1"/>
    <property type="molecule type" value="Genomic_DNA"/>
</dbReference>
<dbReference type="PANTHER" id="PTHR23090">
    <property type="entry name" value="NH 3 /GLUTAMINE-DEPENDENT NAD + SYNTHETASE"/>
    <property type="match status" value="1"/>
</dbReference>
<evidence type="ECO:0000256" key="2">
    <source>
        <dbReference type="ARBA" id="ARBA00022741"/>
    </source>
</evidence>
<dbReference type="InterPro" id="IPR036526">
    <property type="entry name" value="C-N_Hydrolase_sf"/>
</dbReference>
<name>A0ABR6P5N4_9SPIR</name>
<dbReference type="PIRSF" id="PIRSF006630">
    <property type="entry name" value="NADS_GAT"/>
    <property type="match status" value="1"/>
</dbReference>
<comment type="pathway">
    <text evidence="5">Cofactor biosynthesis; NAD(+) biosynthesis; NAD(+) from deamido-NAD(+) (L-Gln route): step 1/1.</text>
</comment>
<comment type="similarity">
    <text evidence="6">Belongs to the NAD synthetase family.</text>
</comment>
<evidence type="ECO:0000256" key="3">
    <source>
        <dbReference type="ARBA" id="ARBA00022840"/>
    </source>
</evidence>
<dbReference type="PANTHER" id="PTHR23090:SF9">
    <property type="entry name" value="GLUTAMINE-DEPENDENT NAD(+) SYNTHETASE"/>
    <property type="match status" value="1"/>
</dbReference>
<reference evidence="8 9" key="1">
    <citation type="submission" date="2020-08" db="EMBL/GenBank/DDBJ databases">
        <title>Genomic Encyclopedia of Type Strains, Phase IV (KMG-IV): sequencing the most valuable type-strain genomes for metagenomic binning, comparative biology and taxonomic classification.</title>
        <authorList>
            <person name="Goeker M."/>
        </authorList>
    </citation>
    <scope>NUCLEOTIDE SEQUENCE [LARGE SCALE GENOMIC DNA]</scope>
    <source>
        <strain evidence="8 9">DSM 16813</strain>
    </source>
</reference>
<comment type="similarity">
    <text evidence="5">In the C-terminal section; belongs to the NAD synthetase family.</text>
</comment>
<dbReference type="GO" id="GO:0003952">
    <property type="term" value="F:NAD+ synthase (glutamine-hydrolyzing) activity"/>
    <property type="evidence" value="ECO:0007669"/>
    <property type="project" value="UniProtKB-EC"/>
</dbReference>